<dbReference type="InterPro" id="IPR010982">
    <property type="entry name" value="Lambda_DNA-bd_dom_sf"/>
</dbReference>
<dbReference type="EMBL" id="LGUT01001823">
    <property type="protein sequence ID" value="KOG88149.1"/>
    <property type="molecule type" value="Genomic_DNA"/>
</dbReference>
<accession>A0ABR5J463</accession>
<name>A0ABR5J463_9ACTN</name>
<sequence length="44" mass="4674">MVHAQFDPSAREALAIAAVDAKTRKDLSWQEIADAAGLSVAFTT</sequence>
<dbReference type="Pfam" id="PF21291">
    <property type="entry name" value="CYNS_N"/>
    <property type="match status" value="1"/>
</dbReference>
<dbReference type="Proteomes" id="UP000037020">
    <property type="component" value="Unassembled WGS sequence"/>
</dbReference>
<reference evidence="2 3" key="1">
    <citation type="submission" date="2015-07" db="EMBL/GenBank/DDBJ databases">
        <authorList>
            <person name="Ju K.-S."/>
            <person name="Doroghazi J.R."/>
            <person name="Metcalf W.W."/>
        </authorList>
    </citation>
    <scope>NUCLEOTIDE SEQUENCE [LARGE SCALE GENOMIC DNA]</scope>
    <source>
        <strain evidence="2 3">NRRL B-3589</strain>
    </source>
</reference>
<protein>
    <submittedName>
        <fullName evidence="2">Cyanate hydratase</fullName>
    </submittedName>
</protein>
<gene>
    <name evidence="2" type="ORF">ADK38_21430</name>
</gene>
<evidence type="ECO:0000259" key="1">
    <source>
        <dbReference type="Pfam" id="PF21291"/>
    </source>
</evidence>
<dbReference type="SUPFAM" id="SSF47413">
    <property type="entry name" value="lambda repressor-like DNA-binding domains"/>
    <property type="match status" value="1"/>
</dbReference>
<dbReference type="Gene3D" id="1.10.260.40">
    <property type="entry name" value="lambda repressor-like DNA-binding domains"/>
    <property type="match status" value="1"/>
</dbReference>
<evidence type="ECO:0000313" key="2">
    <source>
        <dbReference type="EMBL" id="KOG88149.1"/>
    </source>
</evidence>
<feature type="non-terminal residue" evidence="2">
    <location>
        <position position="44"/>
    </location>
</feature>
<proteinExistence type="predicted"/>
<evidence type="ECO:0000313" key="3">
    <source>
        <dbReference type="Proteomes" id="UP000037020"/>
    </source>
</evidence>
<organism evidence="2 3">
    <name type="scientific">Streptomyces varsoviensis</name>
    <dbReference type="NCBI Taxonomy" id="67373"/>
    <lineage>
        <taxon>Bacteria</taxon>
        <taxon>Bacillati</taxon>
        <taxon>Actinomycetota</taxon>
        <taxon>Actinomycetes</taxon>
        <taxon>Kitasatosporales</taxon>
        <taxon>Streptomycetaceae</taxon>
        <taxon>Streptomyces</taxon>
    </lineage>
</organism>
<keyword evidence="3" id="KW-1185">Reference proteome</keyword>
<dbReference type="InterPro" id="IPR048564">
    <property type="entry name" value="CYNS_N"/>
</dbReference>
<comment type="caution">
    <text evidence="2">The sequence shown here is derived from an EMBL/GenBank/DDBJ whole genome shotgun (WGS) entry which is preliminary data.</text>
</comment>
<feature type="domain" description="Cyanate hydratase N-terminal" evidence="1">
    <location>
        <begin position="11"/>
        <end position="44"/>
    </location>
</feature>